<evidence type="ECO:0000256" key="4">
    <source>
        <dbReference type="ARBA" id="ARBA00022801"/>
    </source>
</evidence>
<dbReference type="InterPro" id="IPR051325">
    <property type="entry name" value="Nudix_hydrolase_domain"/>
</dbReference>
<dbReference type="Pfam" id="PF00293">
    <property type="entry name" value="NUDIX"/>
    <property type="match status" value="1"/>
</dbReference>
<comment type="similarity">
    <text evidence="1">Belongs to the Nudix hydrolase family.</text>
</comment>
<dbReference type="Gene3D" id="3.90.79.10">
    <property type="entry name" value="Nucleoside Triphosphate Pyrophosphohydrolase"/>
    <property type="match status" value="1"/>
</dbReference>
<gene>
    <name evidence="7" type="ORF">COV23_02065</name>
</gene>
<dbReference type="SUPFAM" id="SSF55811">
    <property type="entry name" value="Nudix"/>
    <property type="match status" value="1"/>
</dbReference>
<comment type="caution">
    <text evidence="7">The sequence shown here is derived from an EMBL/GenBank/DDBJ whole genome shotgun (WGS) entry which is preliminary data.</text>
</comment>
<name>A0A2H0RC30_9BACT</name>
<evidence type="ECO:0000313" key="8">
    <source>
        <dbReference type="Proteomes" id="UP000231602"/>
    </source>
</evidence>
<sequence>MEKEISAGIIIYRKTNKGPKFLLLYHGHNYWNFPKGKLETGQKFIEGGMVQEREKSFHAAIREVREETGLGRNDLKFFGLFRASEQFTFWRQNKKIFKTVIFYLAETPKKDIKLSSEHEGFGWFSYKEAVKTLGNRKGNQIVLKQAFDALQKPIGAIVGKRTVC</sequence>
<dbReference type="GO" id="GO:0004081">
    <property type="term" value="F:bis(5'-nucleosyl)-tetraphosphatase (asymmetrical) activity"/>
    <property type="evidence" value="ECO:0007669"/>
    <property type="project" value="TreeGrafter"/>
</dbReference>
<evidence type="ECO:0000256" key="5">
    <source>
        <dbReference type="ARBA" id="ARBA00032644"/>
    </source>
</evidence>
<proteinExistence type="inferred from homology"/>
<organism evidence="7 8">
    <name type="scientific">Candidatus Wolfebacteria bacterium CG10_big_fil_rev_8_21_14_0_10_31_9</name>
    <dbReference type="NCBI Taxonomy" id="1975070"/>
    <lineage>
        <taxon>Bacteria</taxon>
        <taxon>Candidatus Wolfeibacteriota</taxon>
    </lineage>
</organism>
<dbReference type="Proteomes" id="UP000231602">
    <property type="component" value="Unassembled WGS sequence"/>
</dbReference>
<dbReference type="CDD" id="cd03428">
    <property type="entry name" value="NUDIX_Ap4A_Nudt2"/>
    <property type="match status" value="1"/>
</dbReference>
<dbReference type="EMBL" id="PCXV01000033">
    <property type="protein sequence ID" value="PIR44037.1"/>
    <property type="molecule type" value="Genomic_DNA"/>
</dbReference>
<accession>A0A2H0RC30</accession>
<evidence type="ECO:0000259" key="6">
    <source>
        <dbReference type="PROSITE" id="PS51462"/>
    </source>
</evidence>
<dbReference type="PROSITE" id="PS00893">
    <property type="entry name" value="NUDIX_BOX"/>
    <property type="match status" value="1"/>
</dbReference>
<feature type="domain" description="Nudix hydrolase" evidence="6">
    <location>
        <begin position="2"/>
        <end position="148"/>
    </location>
</feature>
<dbReference type="PROSITE" id="PS51462">
    <property type="entry name" value="NUDIX"/>
    <property type="match status" value="1"/>
</dbReference>
<evidence type="ECO:0000256" key="1">
    <source>
        <dbReference type="ARBA" id="ARBA00005582"/>
    </source>
</evidence>
<dbReference type="GO" id="GO:0006167">
    <property type="term" value="P:AMP biosynthetic process"/>
    <property type="evidence" value="ECO:0007669"/>
    <property type="project" value="TreeGrafter"/>
</dbReference>
<dbReference type="GO" id="GO:0006754">
    <property type="term" value="P:ATP biosynthetic process"/>
    <property type="evidence" value="ECO:0007669"/>
    <property type="project" value="TreeGrafter"/>
</dbReference>
<reference evidence="7 8" key="1">
    <citation type="submission" date="2017-09" db="EMBL/GenBank/DDBJ databases">
        <title>Depth-based differentiation of microbial function through sediment-hosted aquifers and enrichment of novel symbionts in the deep terrestrial subsurface.</title>
        <authorList>
            <person name="Probst A.J."/>
            <person name="Ladd B."/>
            <person name="Jarett J.K."/>
            <person name="Geller-Mcgrath D.E."/>
            <person name="Sieber C.M."/>
            <person name="Emerson J.B."/>
            <person name="Anantharaman K."/>
            <person name="Thomas B.C."/>
            <person name="Malmstrom R."/>
            <person name="Stieglmeier M."/>
            <person name="Klingl A."/>
            <person name="Woyke T."/>
            <person name="Ryan C.M."/>
            <person name="Banfield J.F."/>
        </authorList>
    </citation>
    <scope>NUCLEOTIDE SEQUENCE [LARGE SCALE GENOMIC DNA]</scope>
    <source>
        <strain evidence="7">CG10_big_fil_rev_8_21_14_0_10_31_9</strain>
    </source>
</reference>
<dbReference type="InterPro" id="IPR000086">
    <property type="entry name" value="NUDIX_hydrolase_dom"/>
</dbReference>
<protein>
    <recommendedName>
        <fullName evidence="2">Bis(5'-nucleosyl)-tetraphosphatase [asymmetrical]</fullName>
    </recommendedName>
    <alternativeName>
        <fullName evidence="5">Diadenosine 5',5'''-P1,P4-tetraphosphate asymmetrical hydrolase</fullName>
    </alternativeName>
</protein>
<evidence type="ECO:0000256" key="3">
    <source>
        <dbReference type="ARBA" id="ARBA00022741"/>
    </source>
</evidence>
<evidence type="ECO:0000256" key="2">
    <source>
        <dbReference type="ARBA" id="ARBA00018911"/>
    </source>
</evidence>
<dbReference type="PANTHER" id="PTHR21340:SF0">
    <property type="entry name" value="BIS(5'-NUCLEOSYL)-TETRAPHOSPHATASE [ASYMMETRICAL]"/>
    <property type="match status" value="1"/>
</dbReference>
<dbReference type="InterPro" id="IPR020084">
    <property type="entry name" value="NUDIX_hydrolase_CS"/>
</dbReference>
<evidence type="ECO:0000313" key="7">
    <source>
        <dbReference type="EMBL" id="PIR44037.1"/>
    </source>
</evidence>
<keyword evidence="3" id="KW-0547">Nucleotide-binding</keyword>
<dbReference type="InterPro" id="IPR015797">
    <property type="entry name" value="NUDIX_hydrolase-like_dom_sf"/>
</dbReference>
<dbReference type="GO" id="GO:0000166">
    <property type="term" value="F:nucleotide binding"/>
    <property type="evidence" value="ECO:0007669"/>
    <property type="project" value="UniProtKB-KW"/>
</dbReference>
<dbReference type="AlphaFoldDB" id="A0A2H0RC30"/>
<dbReference type="PANTHER" id="PTHR21340">
    <property type="entry name" value="DIADENOSINE 5,5-P1,P4-TETRAPHOSPHATE PYROPHOSPHOHYDROLASE MUTT"/>
    <property type="match status" value="1"/>
</dbReference>
<dbReference type="InterPro" id="IPR003565">
    <property type="entry name" value="Tetra_PHTase"/>
</dbReference>
<keyword evidence="4" id="KW-0378">Hydrolase</keyword>